<dbReference type="PANTHER" id="PTHR30474">
    <property type="entry name" value="CELL CYCLE PROTEIN"/>
    <property type="match status" value="1"/>
</dbReference>
<keyword evidence="8 11" id="KW-1133">Transmembrane helix</keyword>
<evidence type="ECO:0000313" key="12">
    <source>
        <dbReference type="EMBL" id="MBB4866038.1"/>
    </source>
</evidence>
<gene>
    <name evidence="11" type="primary">mrdB</name>
    <name evidence="11" type="synonym">rodA</name>
    <name evidence="12" type="ORF">HNP46_004939</name>
</gene>
<feature type="transmembrane region" description="Helical" evidence="11">
    <location>
        <begin position="284"/>
        <end position="305"/>
    </location>
</feature>
<dbReference type="GO" id="GO:0071555">
    <property type="term" value="P:cell wall organization"/>
    <property type="evidence" value="ECO:0007669"/>
    <property type="project" value="UniProtKB-KW"/>
</dbReference>
<proteinExistence type="inferred from homology"/>
<dbReference type="GO" id="GO:0005886">
    <property type="term" value="C:plasma membrane"/>
    <property type="evidence" value="ECO:0007669"/>
    <property type="project" value="UniProtKB-SubCell"/>
</dbReference>
<keyword evidence="7 11" id="KW-0573">Peptidoglycan synthesis</keyword>
<keyword evidence="6 11" id="KW-0133">Cell shape</keyword>
<dbReference type="GO" id="GO:0009252">
    <property type="term" value="P:peptidoglycan biosynthetic process"/>
    <property type="evidence" value="ECO:0007669"/>
    <property type="project" value="UniProtKB-UniRule"/>
</dbReference>
<evidence type="ECO:0000256" key="5">
    <source>
        <dbReference type="ARBA" id="ARBA00022692"/>
    </source>
</evidence>
<evidence type="ECO:0000256" key="8">
    <source>
        <dbReference type="ARBA" id="ARBA00022989"/>
    </source>
</evidence>
<sequence length="381" mass="41628">MNGNFDRTLSNEDVMKRRSSLLQRLHIDGLLLLLLLTLGSVGLFVLYSASGKSWDLLIKQASSFGMGLGAMFVLAQIEPRFLARWVPLGYLIGVALLVVVDVMGHNAMGATRWINIPGVIRFQPAEFMKLLMPMTIAWYLSKRSLPPGFKHSVVGLALIVVPFVLILKQPDLGTAMLVLASGAFVLFVGGLRWRWIIMAVSAAVPVAVGMWYFVMHDYQKQRVLTFLDPESDPLGSGWNIIQSKAAIGSGGVFGKGWLLGTQSHLDFLPESHTDFIIAVLGEEFGLVGVCLLLVLYLLVIYRGLVITAQAQTLFGKLLAGSITMTFFVYVFVNIGMVSGLLPVVGVPLPFISYGGTSLVTLMSGFGVLMSIHTHRKWIAQV</sequence>
<feature type="transmembrane region" description="Helical" evidence="11">
    <location>
        <begin position="172"/>
        <end position="188"/>
    </location>
</feature>
<comment type="subcellular location">
    <subcellularLocation>
        <location evidence="11">Cell inner membrane</location>
        <topology evidence="11">Multi-pass membrane protein</topology>
    </subcellularLocation>
    <subcellularLocation>
        <location evidence="1">Membrane</location>
        <topology evidence="1">Multi-pass membrane protein</topology>
    </subcellularLocation>
</comment>
<dbReference type="HAMAP" id="MF_02079">
    <property type="entry name" value="PGT_RodA"/>
    <property type="match status" value="1"/>
</dbReference>
<dbReference type="EMBL" id="JACHLI010000023">
    <property type="protein sequence ID" value="MBB4866038.1"/>
    <property type="molecule type" value="Genomic_DNA"/>
</dbReference>
<dbReference type="Pfam" id="PF01098">
    <property type="entry name" value="FTSW_RODA_SPOVE"/>
    <property type="match status" value="1"/>
</dbReference>
<keyword evidence="10 11" id="KW-0961">Cell wall biogenesis/degradation</keyword>
<dbReference type="InterPro" id="IPR001182">
    <property type="entry name" value="FtsW/RodA"/>
</dbReference>
<dbReference type="AlphaFoldDB" id="A0A7W7KPF2"/>
<evidence type="ECO:0000256" key="9">
    <source>
        <dbReference type="ARBA" id="ARBA00023136"/>
    </source>
</evidence>
<feature type="transmembrane region" description="Helical" evidence="11">
    <location>
        <begin position="350"/>
        <end position="371"/>
    </location>
</feature>
<keyword evidence="9 11" id="KW-0472">Membrane</keyword>
<keyword evidence="11" id="KW-0997">Cell inner membrane</keyword>
<dbReference type="GO" id="GO:0008360">
    <property type="term" value="P:regulation of cell shape"/>
    <property type="evidence" value="ECO:0007669"/>
    <property type="project" value="UniProtKB-KW"/>
</dbReference>
<accession>A0A7W7KPF2</accession>
<comment type="caution">
    <text evidence="12">The sequence shown here is derived from an EMBL/GenBank/DDBJ whole genome shotgun (WGS) entry which is preliminary data.</text>
</comment>
<dbReference type="GO" id="GO:0008955">
    <property type="term" value="F:peptidoglycan glycosyltransferase activity"/>
    <property type="evidence" value="ECO:0007669"/>
    <property type="project" value="UniProtKB-UniRule"/>
</dbReference>
<feature type="transmembrane region" description="Helical" evidence="11">
    <location>
        <begin position="195"/>
        <end position="214"/>
    </location>
</feature>
<feature type="transmembrane region" description="Helical" evidence="11">
    <location>
        <begin position="56"/>
        <end position="75"/>
    </location>
</feature>
<feature type="transmembrane region" description="Helical" evidence="11">
    <location>
        <begin position="82"/>
        <end position="100"/>
    </location>
</feature>
<evidence type="ECO:0000256" key="3">
    <source>
        <dbReference type="ARBA" id="ARBA00022676"/>
    </source>
</evidence>
<dbReference type="InterPro" id="IPR011923">
    <property type="entry name" value="RodA/MrdB"/>
</dbReference>
<keyword evidence="2 11" id="KW-1003">Cell membrane</keyword>
<keyword evidence="4 11" id="KW-0808">Transferase</keyword>
<dbReference type="PROSITE" id="PS00428">
    <property type="entry name" value="FTSW_RODA_SPOVE"/>
    <property type="match status" value="1"/>
</dbReference>
<dbReference type="NCBIfam" id="TIGR02210">
    <property type="entry name" value="rodA_shape"/>
    <property type="match status" value="1"/>
</dbReference>
<evidence type="ECO:0000256" key="10">
    <source>
        <dbReference type="ARBA" id="ARBA00023316"/>
    </source>
</evidence>
<comment type="catalytic activity">
    <reaction evidence="11">
        <text>[GlcNAc-(1-&gt;4)-Mur2Ac(oyl-L-Ala-gamma-D-Glu-L-Lys-D-Ala-D-Ala)](n)-di-trans,octa-cis-undecaprenyl diphosphate + beta-D-GlcNAc-(1-&gt;4)-Mur2Ac(oyl-L-Ala-gamma-D-Glu-L-Lys-D-Ala-D-Ala)-di-trans,octa-cis-undecaprenyl diphosphate = [GlcNAc-(1-&gt;4)-Mur2Ac(oyl-L-Ala-gamma-D-Glu-L-Lys-D-Ala-D-Ala)](n+1)-di-trans,octa-cis-undecaprenyl diphosphate + di-trans,octa-cis-undecaprenyl diphosphate + H(+)</text>
        <dbReference type="Rhea" id="RHEA:23708"/>
        <dbReference type="Rhea" id="RHEA-COMP:9602"/>
        <dbReference type="Rhea" id="RHEA-COMP:9603"/>
        <dbReference type="ChEBI" id="CHEBI:15378"/>
        <dbReference type="ChEBI" id="CHEBI:58405"/>
        <dbReference type="ChEBI" id="CHEBI:60033"/>
        <dbReference type="ChEBI" id="CHEBI:78435"/>
        <dbReference type="EC" id="2.4.99.28"/>
    </reaction>
</comment>
<evidence type="ECO:0000256" key="2">
    <source>
        <dbReference type="ARBA" id="ARBA00022475"/>
    </source>
</evidence>
<feature type="transmembrane region" description="Helical" evidence="11">
    <location>
        <begin position="148"/>
        <end position="166"/>
    </location>
</feature>
<organism evidence="12 13">
    <name type="scientific">Pseudomonas nitroreducens</name>
    <dbReference type="NCBI Taxonomy" id="46680"/>
    <lineage>
        <taxon>Bacteria</taxon>
        <taxon>Pseudomonadati</taxon>
        <taxon>Pseudomonadota</taxon>
        <taxon>Gammaproteobacteria</taxon>
        <taxon>Pseudomonadales</taxon>
        <taxon>Pseudomonadaceae</taxon>
        <taxon>Pseudomonas</taxon>
    </lineage>
</organism>
<dbReference type="UniPathway" id="UPA00219"/>
<evidence type="ECO:0000256" key="6">
    <source>
        <dbReference type="ARBA" id="ARBA00022960"/>
    </source>
</evidence>
<dbReference type="GO" id="GO:0015648">
    <property type="term" value="F:lipid-linked peptidoglycan transporter activity"/>
    <property type="evidence" value="ECO:0007669"/>
    <property type="project" value="TreeGrafter"/>
</dbReference>
<name>A0A7W7KPF2_PSENT</name>
<evidence type="ECO:0000256" key="1">
    <source>
        <dbReference type="ARBA" id="ARBA00004141"/>
    </source>
</evidence>
<dbReference type="PANTHER" id="PTHR30474:SF1">
    <property type="entry name" value="PEPTIDOGLYCAN GLYCOSYLTRANSFERASE MRDB"/>
    <property type="match status" value="1"/>
</dbReference>
<dbReference type="GO" id="GO:0051301">
    <property type="term" value="P:cell division"/>
    <property type="evidence" value="ECO:0007669"/>
    <property type="project" value="InterPro"/>
</dbReference>
<feature type="transmembrane region" description="Helical" evidence="11">
    <location>
        <begin position="317"/>
        <end position="344"/>
    </location>
</feature>
<comment type="similarity">
    <text evidence="11">Belongs to the SEDS family. MrdB/RodA subfamily.</text>
</comment>
<keyword evidence="5 11" id="KW-0812">Transmembrane</keyword>
<evidence type="ECO:0000256" key="7">
    <source>
        <dbReference type="ARBA" id="ARBA00022984"/>
    </source>
</evidence>
<dbReference type="EC" id="2.4.99.28" evidence="11"/>
<comment type="function">
    <text evidence="11">Peptidoglycan polymerase that is essential for cell wall elongation.</text>
</comment>
<reference evidence="12 13" key="1">
    <citation type="submission" date="2020-08" db="EMBL/GenBank/DDBJ databases">
        <title>Functional genomics of gut bacteria from endangered species of beetles.</title>
        <authorList>
            <person name="Carlos-Shanley C."/>
        </authorList>
    </citation>
    <scope>NUCLEOTIDE SEQUENCE [LARGE SCALE GENOMIC DNA]</scope>
    <source>
        <strain evidence="12 13">S00179</strain>
    </source>
</reference>
<dbReference type="InterPro" id="IPR018365">
    <property type="entry name" value="Cell_cycle_FtsW-rel_CS"/>
</dbReference>
<evidence type="ECO:0000256" key="11">
    <source>
        <dbReference type="HAMAP-Rule" id="MF_02079"/>
    </source>
</evidence>
<keyword evidence="3 11" id="KW-0328">Glycosyltransferase</keyword>
<evidence type="ECO:0000256" key="4">
    <source>
        <dbReference type="ARBA" id="ARBA00022679"/>
    </source>
</evidence>
<comment type="pathway">
    <text evidence="11">Cell wall biogenesis; peptidoglycan biosynthesis.</text>
</comment>
<protein>
    <recommendedName>
        <fullName evidence="11">Peptidoglycan glycosyltransferase MrdB</fullName>
        <shortName evidence="11">PGT</shortName>
        <ecNumber evidence="11">2.4.99.28</ecNumber>
    </recommendedName>
    <alternativeName>
        <fullName evidence="11">Cell elongation protein RodA</fullName>
    </alternativeName>
    <alternativeName>
        <fullName evidence="11">Cell wall polymerase</fullName>
    </alternativeName>
    <alternativeName>
        <fullName evidence="11">Peptidoglycan polymerase</fullName>
        <shortName evidence="11">PG polymerase</shortName>
    </alternativeName>
</protein>
<dbReference type="Proteomes" id="UP000566995">
    <property type="component" value="Unassembled WGS sequence"/>
</dbReference>
<feature type="transmembrane region" description="Helical" evidence="11">
    <location>
        <begin position="25"/>
        <end position="50"/>
    </location>
</feature>
<feature type="transmembrane region" description="Helical" evidence="11">
    <location>
        <begin position="120"/>
        <end position="141"/>
    </location>
</feature>
<dbReference type="GO" id="GO:0032153">
    <property type="term" value="C:cell division site"/>
    <property type="evidence" value="ECO:0007669"/>
    <property type="project" value="TreeGrafter"/>
</dbReference>
<evidence type="ECO:0000313" key="13">
    <source>
        <dbReference type="Proteomes" id="UP000566995"/>
    </source>
</evidence>